<dbReference type="Proteomes" id="UP000007799">
    <property type="component" value="Unassembled WGS sequence"/>
</dbReference>
<dbReference type="PANTHER" id="PTHR11062:SF73">
    <property type="entry name" value="EXOSTOSIN-LIKE 3"/>
    <property type="match status" value="1"/>
</dbReference>
<organism evidence="2">
    <name type="scientific">Salpingoeca rosetta (strain ATCC 50818 / BSB-021)</name>
    <dbReference type="NCBI Taxonomy" id="946362"/>
    <lineage>
        <taxon>Eukaryota</taxon>
        <taxon>Choanoflagellata</taxon>
        <taxon>Craspedida</taxon>
        <taxon>Salpingoecidae</taxon>
        <taxon>Salpingoeca</taxon>
    </lineage>
</organism>
<reference evidence="1" key="1">
    <citation type="submission" date="2009-08" db="EMBL/GenBank/DDBJ databases">
        <title>Annotation of Salpingoeca rosetta.</title>
        <authorList>
            <consortium name="The Broad Institute Genome Sequencing Platform"/>
            <person name="Russ C."/>
            <person name="Cuomo C."/>
            <person name="Burger G."/>
            <person name="Gray M.W."/>
            <person name="Holland P.W.H."/>
            <person name="King N."/>
            <person name="Lang F.B.F."/>
            <person name="Roger A.J."/>
            <person name="Ruiz-Trillo I."/>
            <person name="Young S.K."/>
            <person name="Zeng Q."/>
            <person name="Gargeya S."/>
            <person name="Alvarado L."/>
            <person name="Berlin A."/>
            <person name="Chapman S.B."/>
            <person name="Chen Z."/>
            <person name="Freedman E."/>
            <person name="Gellesch M."/>
            <person name="Goldberg J."/>
            <person name="Griggs A."/>
            <person name="Gujja S."/>
            <person name="Heilman E."/>
            <person name="Heiman D."/>
            <person name="Howarth C."/>
            <person name="Mehta T."/>
            <person name="Neiman D."/>
            <person name="Pearson M."/>
            <person name="Roberts A."/>
            <person name="Saif S."/>
            <person name="Shea T."/>
            <person name="Shenoy N."/>
            <person name="Sisk P."/>
            <person name="Stolte C."/>
            <person name="Sykes S."/>
            <person name="White J."/>
            <person name="Yandava C."/>
            <person name="Haas B."/>
            <person name="Nusbaum C."/>
            <person name="Birren B."/>
        </authorList>
    </citation>
    <scope>NUCLEOTIDE SEQUENCE [LARGE SCALE GENOMIC DNA]</scope>
    <source>
        <strain evidence="1">ATCC 50818</strain>
    </source>
</reference>
<accession>F2UPJ9</accession>
<dbReference type="RefSeq" id="XP_004989035.1">
    <property type="nucleotide sequence ID" value="XM_004988978.1"/>
</dbReference>
<dbReference type="GO" id="GO:0016757">
    <property type="term" value="F:glycosyltransferase activity"/>
    <property type="evidence" value="ECO:0007669"/>
    <property type="project" value="InterPro"/>
</dbReference>
<dbReference type="PANTHER" id="PTHR11062">
    <property type="entry name" value="EXOSTOSIN HEPARAN SULFATE GLYCOSYLTRANSFERASE -RELATED"/>
    <property type="match status" value="1"/>
</dbReference>
<proteinExistence type="predicted"/>
<gene>
    <name evidence="1" type="ORF">PTSG_10121</name>
</gene>
<name>F2UPJ9_SALR5</name>
<dbReference type="EMBL" id="GL832986">
    <property type="protein sequence ID" value="EGD79554.1"/>
    <property type="molecule type" value="Genomic_DNA"/>
</dbReference>
<dbReference type="AlphaFoldDB" id="F2UPJ9"/>
<keyword evidence="2" id="KW-1185">Reference proteome</keyword>
<dbReference type="eggNOG" id="KOG1021">
    <property type="taxonomic scope" value="Eukaryota"/>
</dbReference>
<evidence type="ECO:0000313" key="1">
    <source>
        <dbReference type="EMBL" id="EGD79554.1"/>
    </source>
</evidence>
<dbReference type="InterPro" id="IPR004263">
    <property type="entry name" value="Exostosin"/>
</dbReference>
<dbReference type="KEGG" id="sre:PTSG_10121"/>
<dbReference type="OrthoDB" id="1924787at2759"/>
<protein>
    <recommendedName>
        <fullName evidence="3">Exostosin GT47 domain-containing protein</fullName>
    </recommendedName>
</protein>
<evidence type="ECO:0000313" key="2">
    <source>
        <dbReference type="Proteomes" id="UP000007799"/>
    </source>
</evidence>
<feature type="non-terminal residue" evidence="1">
    <location>
        <position position="595"/>
    </location>
</feature>
<evidence type="ECO:0008006" key="3">
    <source>
        <dbReference type="Google" id="ProtNLM"/>
    </source>
</evidence>
<sequence length="595" mass="66245">MSAEENELFDTVRRTAPRYRCTIALPMAALMSGITAHGISVDPLRTCSSFKRPSLPAIYRAIRTAIRDGPYSTDDLSKACLFVPSTDVSCWCEDCMHGTYSGNIESMHPVSAAIYRDLSRLAYWNEGRNHILFEYSDAPCLPGMQNTPFLQSEFHHRDGLDVSMPLFSMVTFIHTGVRTRSARTNRNILVTFRGTTKSARSDVMRNHLPKLHNRRDIVLVCACRWFGEERMGREGEEEEFNKYTYTELALETKFGLIVEGFGYHSFSPTRTCWTGRRSASAFPEHRLLELPRILRSIPDEVVEMMQRRVVFVFEEFFKSLSTQVHTALESARINLFSGDNAWQAGAGCLQLGTGGDSTSCTFGGKQQQQQRRCARTSRMRERSRILATRASCTRLTHGMWRARMPAAGAAATPLIRLSLLCSCSVPICVSKEQLWTHTYMVMVGTFNHSDAVMCRCVCVSAITLRPTPAPIWREADIAHVTRSHDEQQLMSGCIVDELAICLSSIPASLSSSLVTNSSGCCRGCGGCDVRRCAVASHDDAASGGECTVAVLFPSPHDTSRAIHAHTNVPEKKAQGETLALCVCALLRRDRDSRQH</sequence>
<dbReference type="GeneID" id="16069577"/>
<dbReference type="InParanoid" id="F2UPJ9"/>